<feature type="transmembrane region" description="Helical" evidence="2">
    <location>
        <begin position="76"/>
        <end position="94"/>
    </location>
</feature>
<feature type="transmembrane region" description="Helical" evidence="2">
    <location>
        <begin position="220"/>
        <end position="244"/>
    </location>
</feature>
<evidence type="ECO:0000313" key="3">
    <source>
        <dbReference type="EMBL" id="GID59526.1"/>
    </source>
</evidence>
<name>A0ABQ3XM02_9ACTN</name>
<keyword evidence="4" id="KW-1185">Reference proteome</keyword>
<keyword evidence="2" id="KW-0812">Transmembrane</keyword>
<dbReference type="Proteomes" id="UP000612282">
    <property type="component" value="Unassembled WGS sequence"/>
</dbReference>
<dbReference type="PANTHER" id="PTHR30503">
    <property type="entry name" value="INNER MEMBRANE PROTEIN YEDI"/>
    <property type="match status" value="1"/>
</dbReference>
<evidence type="ECO:0000256" key="1">
    <source>
        <dbReference type="SAM" id="MobiDB-lite"/>
    </source>
</evidence>
<gene>
    <name evidence="3" type="ORF">Aco03nite_079300</name>
</gene>
<feature type="compositionally biased region" description="Low complexity" evidence="1">
    <location>
        <begin position="309"/>
        <end position="365"/>
    </location>
</feature>
<dbReference type="RefSeq" id="WP_203805681.1">
    <property type="nucleotide sequence ID" value="NZ_BAAAQE010000112.1"/>
</dbReference>
<dbReference type="PANTHER" id="PTHR30503:SF3">
    <property type="entry name" value="INNER MEMBRANE PROTEIN YEDI"/>
    <property type="match status" value="1"/>
</dbReference>
<evidence type="ECO:0000313" key="4">
    <source>
        <dbReference type="Proteomes" id="UP000612282"/>
    </source>
</evidence>
<proteinExistence type="predicted"/>
<sequence>MSAGLAALLDDVAVLARAAAASLDDVGMAAAKAGSKAAGVVIDDAAVTPQYVRGLAAERELPIVKRIALGSLRNKFLIILPIILLLSQFLPWALTPLLMLGGAYLCYEGAEKVWAKVSGHGAHEEKQAQPDEKTLVSGAIRTDLILSAEIMVISLNDVTDQPFLNRLIILCIVAVAMTVLVYGAVGLIVKMDDVGLRLAEGDNKGVASFGRGLVKAMPKVLTVLTVVGTAAMLWVGGHILLVGVDELGWHTLYGAVHHLEEAAHDATGPLGGLVGWLVNTVLSAIAGLIVGALIVVFMTFTFHRKSHAASSSASDSPAGTAAPASSAPSESPASPASPAASSSPASASPSAPSSTSSTSPTSSSAEEPETK</sequence>
<keyword evidence="2" id="KW-1133">Transmembrane helix</keyword>
<dbReference type="Pfam" id="PF05661">
    <property type="entry name" value="DUF808"/>
    <property type="match status" value="1"/>
</dbReference>
<evidence type="ECO:0000256" key="2">
    <source>
        <dbReference type="SAM" id="Phobius"/>
    </source>
</evidence>
<dbReference type="InterPro" id="IPR008526">
    <property type="entry name" value="YedI"/>
</dbReference>
<keyword evidence="2" id="KW-0472">Membrane</keyword>
<comment type="caution">
    <text evidence="3">The sequence shown here is derived from an EMBL/GenBank/DDBJ whole genome shotgun (WGS) entry which is preliminary data.</text>
</comment>
<feature type="transmembrane region" description="Helical" evidence="2">
    <location>
        <begin position="276"/>
        <end position="302"/>
    </location>
</feature>
<organism evidence="3 4">
    <name type="scientific">Actinoplanes couchii</name>
    <dbReference type="NCBI Taxonomy" id="403638"/>
    <lineage>
        <taxon>Bacteria</taxon>
        <taxon>Bacillati</taxon>
        <taxon>Actinomycetota</taxon>
        <taxon>Actinomycetes</taxon>
        <taxon>Micromonosporales</taxon>
        <taxon>Micromonosporaceae</taxon>
        <taxon>Actinoplanes</taxon>
    </lineage>
</organism>
<feature type="region of interest" description="Disordered" evidence="1">
    <location>
        <begin position="309"/>
        <end position="371"/>
    </location>
</feature>
<dbReference type="EMBL" id="BOMG01000097">
    <property type="protein sequence ID" value="GID59526.1"/>
    <property type="molecule type" value="Genomic_DNA"/>
</dbReference>
<dbReference type="PIRSF" id="PIRSF016660">
    <property type="entry name" value="YedI"/>
    <property type="match status" value="1"/>
</dbReference>
<accession>A0ABQ3XM02</accession>
<feature type="transmembrane region" description="Helical" evidence="2">
    <location>
        <begin position="167"/>
        <end position="189"/>
    </location>
</feature>
<protein>
    <submittedName>
        <fullName evidence="3">ABC transporter</fullName>
    </submittedName>
</protein>
<reference evidence="3 4" key="1">
    <citation type="submission" date="2021-01" db="EMBL/GenBank/DDBJ databases">
        <title>Whole genome shotgun sequence of Actinoplanes couchii NBRC 106145.</title>
        <authorList>
            <person name="Komaki H."/>
            <person name="Tamura T."/>
        </authorList>
    </citation>
    <scope>NUCLEOTIDE SEQUENCE [LARGE SCALE GENOMIC DNA]</scope>
    <source>
        <strain evidence="3 4">NBRC 106145</strain>
    </source>
</reference>